<dbReference type="AlphaFoldDB" id="A0A7S0FNK5"/>
<organism evidence="2">
    <name type="scientific">Pyrodinium bahamense</name>
    <dbReference type="NCBI Taxonomy" id="73915"/>
    <lineage>
        <taxon>Eukaryota</taxon>
        <taxon>Sar</taxon>
        <taxon>Alveolata</taxon>
        <taxon>Dinophyceae</taxon>
        <taxon>Gonyaulacales</taxon>
        <taxon>Pyrocystaceae</taxon>
        <taxon>Pyrodinium</taxon>
    </lineage>
</organism>
<keyword evidence="1" id="KW-0472">Membrane</keyword>
<keyword evidence="1" id="KW-0812">Transmembrane</keyword>
<evidence type="ECO:0008006" key="3">
    <source>
        <dbReference type="Google" id="ProtNLM"/>
    </source>
</evidence>
<keyword evidence="1" id="KW-1133">Transmembrane helix</keyword>
<gene>
    <name evidence="2" type="ORF">PBAH0796_LOCUS19398</name>
</gene>
<dbReference type="Gene3D" id="3.40.50.150">
    <property type="entry name" value="Vaccinia Virus protein VP39"/>
    <property type="match status" value="1"/>
</dbReference>
<name>A0A7S0FNK5_9DINO</name>
<accession>A0A7S0FNK5</accession>
<dbReference type="SUPFAM" id="SSF53335">
    <property type="entry name" value="S-adenosyl-L-methionine-dependent methyltransferases"/>
    <property type="match status" value="1"/>
</dbReference>
<feature type="transmembrane region" description="Helical" evidence="1">
    <location>
        <begin position="17"/>
        <end position="41"/>
    </location>
</feature>
<evidence type="ECO:0000313" key="2">
    <source>
        <dbReference type="EMBL" id="CAD8369488.1"/>
    </source>
</evidence>
<dbReference type="EMBL" id="HBEG01031696">
    <property type="protein sequence ID" value="CAD8369488.1"/>
    <property type="molecule type" value="Transcribed_RNA"/>
</dbReference>
<protein>
    <recommendedName>
        <fullName evidence="3">Methyltransferase domain-containing protein</fullName>
    </recommendedName>
</protein>
<evidence type="ECO:0000256" key="1">
    <source>
        <dbReference type="SAM" id="Phobius"/>
    </source>
</evidence>
<reference evidence="2" key="1">
    <citation type="submission" date="2021-01" db="EMBL/GenBank/DDBJ databases">
        <authorList>
            <person name="Corre E."/>
            <person name="Pelletier E."/>
            <person name="Niang G."/>
            <person name="Scheremetjew M."/>
            <person name="Finn R."/>
            <person name="Kale V."/>
            <person name="Holt S."/>
            <person name="Cochrane G."/>
            <person name="Meng A."/>
            <person name="Brown T."/>
            <person name="Cohen L."/>
        </authorList>
    </citation>
    <scope>NUCLEOTIDE SEQUENCE</scope>
    <source>
        <strain evidence="2">Pbaha01</strain>
    </source>
</reference>
<sequence length="241" mass="25860">MAKAADGAPPLPSTAPIAAAAAVVAATAAAFGFFVGAWAAARGAPRRSRRRRDEVCECGACLPLACTPEEIERHKTSTRHKRNLLLLSSASEVVVCEEVGEYRAAAQGLVGPDDHVLEVGCHVGGTSKVLAGVAGRLVCLDQQAQLVAQARVNLPDIQFEICDAFDAQRIIALAQSIRPDKFTKVFVDISGSRDLSTVVRLMDIYENTLRPEILVVKSQALKRLLLRSKLWINHPVCTGQV</sequence>
<proteinExistence type="predicted"/>
<dbReference type="InterPro" id="IPR029063">
    <property type="entry name" value="SAM-dependent_MTases_sf"/>
</dbReference>